<dbReference type="SUPFAM" id="SSF75005">
    <property type="entry name" value="Arabinanase/levansucrase/invertase"/>
    <property type="match status" value="1"/>
</dbReference>
<dbReference type="AlphaFoldDB" id="A0A840CZF9"/>
<sequence length="60" mass="6907">MKKEFKLVTTIALILFVLPNNLLGQNPIIQTCFTGDPAPLVYDDTFYIYTGFDRWQFSGM</sequence>
<proteinExistence type="predicted"/>
<evidence type="ECO:0000313" key="1">
    <source>
        <dbReference type="EMBL" id="MBB4045240.1"/>
    </source>
</evidence>
<evidence type="ECO:0000313" key="2">
    <source>
        <dbReference type="Proteomes" id="UP000560658"/>
    </source>
</evidence>
<dbReference type="RefSeq" id="WP_044162507.1">
    <property type="nucleotide sequence ID" value="NZ_JACIER010000013.1"/>
</dbReference>
<comment type="caution">
    <text evidence="1">The sequence shown here is derived from an EMBL/GenBank/DDBJ whole genome shotgun (WGS) entry which is preliminary data.</text>
</comment>
<keyword evidence="2" id="KW-1185">Reference proteome</keyword>
<protein>
    <recommendedName>
        <fullName evidence="3">Glycosyl hydrolase family 43</fullName>
    </recommendedName>
</protein>
<name>A0A840CZF9_9BACE</name>
<gene>
    <name evidence="1" type="ORF">GGR06_003051</name>
</gene>
<dbReference type="Gene3D" id="2.115.10.20">
    <property type="entry name" value="Glycosyl hydrolase domain, family 43"/>
    <property type="match status" value="1"/>
</dbReference>
<dbReference type="InterPro" id="IPR023296">
    <property type="entry name" value="Glyco_hydro_beta-prop_sf"/>
</dbReference>
<accession>A0A840CZF9</accession>
<dbReference type="Proteomes" id="UP000560658">
    <property type="component" value="Unassembled WGS sequence"/>
</dbReference>
<reference evidence="1" key="1">
    <citation type="submission" date="2020-08" db="EMBL/GenBank/DDBJ databases">
        <title>Genomic Encyclopedia of Type Strains, Phase IV (KMG-IV): sequencing the most valuable type-strain genomes for metagenomic binning, comparative biology and taxonomic classification.</title>
        <authorList>
            <person name="Goeker M."/>
        </authorList>
    </citation>
    <scope>NUCLEOTIDE SEQUENCE [LARGE SCALE GENOMIC DNA]</scope>
    <source>
        <strain evidence="1">DSM 105720</strain>
    </source>
</reference>
<organism evidence="1 2">
    <name type="scientific">Bacteroides reticulotermitis</name>
    <dbReference type="NCBI Taxonomy" id="1133319"/>
    <lineage>
        <taxon>Bacteria</taxon>
        <taxon>Pseudomonadati</taxon>
        <taxon>Bacteroidota</taxon>
        <taxon>Bacteroidia</taxon>
        <taxon>Bacteroidales</taxon>
        <taxon>Bacteroidaceae</taxon>
        <taxon>Bacteroides</taxon>
    </lineage>
</organism>
<dbReference type="EMBL" id="JACIER010000013">
    <property type="protein sequence ID" value="MBB4045240.1"/>
    <property type="molecule type" value="Genomic_DNA"/>
</dbReference>
<evidence type="ECO:0008006" key="3">
    <source>
        <dbReference type="Google" id="ProtNLM"/>
    </source>
</evidence>